<evidence type="ECO:0000313" key="1">
    <source>
        <dbReference type="EMBL" id="AWT59708.1"/>
    </source>
</evidence>
<dbReference type="KEGG" id="mtar:DF168_00902"/>
<organism evidence="1 2">
    <name type="scientific">Candidatus Moanibacter tarae</name>
    <dbReference type="NCBI Taxonomy" id="2200854"/>
    <lineage>
        <taxon>Bacteria</taxon>
        <taxon>Pseudomonadati</taxon>
        <taxon>Verrucomicrobiota</taxon>
        <taxon>Opitutia</taxon>
        <taxon>Puniceicoccales</taxon>
        <taxon>Puniceicoccales incertae sedis</taxon>
        <taxon>Candidatus Moanibacter</taxon>
    </lineage>
</organism>
<dbReference type="Proteomes" id="UP000247465">
    <property type="component" value="Chromosome"/>
</dbReference>
<evidence type="ECO:0000313" key="2">
    <source>
        <dbReference type="Proteomes" id="UP000247465"/>
    </source>
</evidence>
<dbReference type="SUPFAM" id="SSF101898">
    <property type="entry name" value="NHL repeat"/>
    <property type="match status" value="1"/>
</dbReference>
<accession>A0A2Z4AFF2</accession>
<reference evidence="1 2" key="1">
    <citation type="submission" date="2018-06" db="EMBL/GenBank/DDBJ databases">
        <title>Draft Genome Sequence of a Novel Marine Bacterium Related to the Verrucomicrobia.</title>
        <authorList>
            <person name="Vosseberg J."/>
            <person name="Martijn J."/>
            <person name="Ettema T.J.G."/>
        </authorList>
    </citation>
    <scope>NUCLEOTIDE SEQUENCE [LARGE SCALE GENOMIC DNA]</scope>
    <source>
        <strain evidence="1">TARA_B100001123</strain>
    </source>
</reference>
<protein>
    <submittedName>
        <fullName evidence="1">Uncharacterized protein</fullName>
    </submittedName>
</protein>
<dbReference type="Gene3D" id="2.130.10.10">
    <property type="entry name" value="YVTN repeat-like/Quinoprotein amine dehydrogenase"/>
    <property type="match status" value="1"/>
</dbReference>
<dbReference type="AlphaFoldDB" id="A0A2Z4AFF2"/>
<dbReference type="Gene3D" id="2.80.10.50">
    <property type="match status" value="1"/>
</dbReference>
<gene>
    <name evidence="1" type="ORF">DF168_00902</name>
</gene>
<dbReference type="EMBL" id="CP029803">
    <property type="protein sequence ID" value="AWT59708.1"/>
    <property type="molecule type" value="Genomic_DNA"/>
</dbReference>
<sequence>MRTKSKQILTFVCLGILPLDGWAVRTSSFVDTSYEEFVLGEFNNVALSNSGVLKLAPSLDLLAKLDEPIVWVAASDQEGNLILGTGNYGKVLKVDSEGEVKTLFAPEEMLSRALAVAENGDIFVGTSPSGRVYRLPKAGRPEVYFDPPDSYIWAMTLDKRGNLYVATGNSAVVYMLPKDFQPNDTPTKWFACDQTHITSLGWDLDGNLLAGSSPGGTLYRIDSKGSGFALYNTGEQEIRQILVNDGGKIYFSTFSAGARGKKPITPQTQTKIEDDDTFTVTAKQFGVNGTNTLSQAASGSSTIYSLDQEGFVETYWGLPRAHVFSMIFSNLDELIIGTNDKGRLFSVRKRGEWNLLQQTPTGGEVSIIFPSKKNNGELFVITSNPAIIYRLKGSLAESGEYTSRVYDAKQIAKWGKILSVSENAVDSFGAFSTRTGNTKEPDATWGNWKSVDLTESGLLIKSPNGRYIQYRASFDHLKSGIENVRLFYGTKNFAPQLGVIRVIPVGFKLLNAIINPPNIDLDKLLDEKNPGRLIQTPIPRLKLKKRGEEGLLTVAWKSFDPNNDRLHFSLSIQNIKDSVWIKLAEKIMEPIITFNTNGFREGFYRVKIIASDEPDNGRDGALKGERLSEVFLIDNSPPRVELSGKNIRGNDVDFKFRSSDSFSIHREAWFSLDGQPPKLLRPTDGLFDSRIEDFNISIDALESGTHSLVLEVIDESGRSGILTVPFSIFQNE</sequence>
<name>A0A2Z4AFF2_9BACT</name>
<dbReference type="InterPro" id="IPR015943">
    <property type="entry name" value="WD40/YVTN_repeat-like_dom_sf"/>
</dbReference>
<proteinExistence type="predicted"/>